<dbReference type="PANTHER" id="PTHR44329:SF298">
    <property type="entry name" value="MIXED LINEAGE KINASE DOMAIN-LIKE PROTEIN"/>
    <property type="match status" value="1"/>
</dbReference>
<dbReference type="EMBL" id="SRLO01001343">
    <property type="protein sequence ID" value="TNN38732.1"/>
    <property type="molecule type" value="Genomic_DNA"/>
</dbReference>
<dbReference type="CDD" id="cd21037">
    <property type="entry name" value="MLKL_NTD"/>
    <property type="match status" value="1"/>
</dbReference>
<reference evidence="4 5" key="1">
    <citation type="submission" date="2019-03" db="EMBL/GenBank/DDBJ databases">
        <title>First draft genome of Liparis tanakae, snailfish: a comprehensive survey of snailfish specific genes.</title>
        <authorList>
            <person name="Kim W."/>
            <person name="Song I."/>
            <person name="Jeong J.-H."/>
            <person name="Kim D."/>
            <person name="Kim S."/>
            <person name="Ryu S."/>
            <person name="Song J.Y."/>
            <person name="Lee S.K."/>
        </authorList>
    </citation>
    <scope>NUCLEOTIDE SEQUENCE [LARGE SCALE GENOMIC DNA]</scope>
    <source>
        <tissue evidence="4">Muscle</tissue>
    </source>
</reference>
<dbReference type="InterPro" id="IPR011009">
    <property type="entry name" value="Kinase-like_dom_sf"/>
</dbReference>
<dbReference type="InterPro" id="IPR000719">
    <property type="entry name" value="Prot_kinase_dom"/>
</dbReference>
<dbReference type="SUPFAM" id="SSF56112">
    <property type="entry name" value="Protein kinase-like (PK-like)"/>
    <property type="match status" value="1"/>
</dbReference>
<feature type="domain" description="Protein kinase" evidence="3">
    <location>
        <begin position="204"/>
        <end position="473"/>
    </location>
</feature>
<dbReference type="Gene3D" id="1.10.510.10">
    <property type="entry name" value="Transferase(Phosphotransferase) domain 1"/>
    <property type="match status" value="1"/>
</dbReference>
<dbReference type="GO" id="GO:0004672">
    <property type="term" value="F:protein kinase activity"/>
    <property type="evidence" value="ECO:0007669"/>
    <property type="project" value="InterPro"/>
</dbReference>
<dbReference type="AlphaFoldDB" id="A0A4Z2FE96"/>
<dbReference type="InterPro" id="IPR001245">
    <property type="entry name" value="Ser-Thr/Tyr_kinase_cat_dom"/>
</dbReference>
<dbReference type="Pfam" id="PF22215">
    <property type="entry name" value="MLKL_N"/>
    <property type="match status" value="1"/>
</dbReference>
<keyword evidence="5" id="KW-1185">Reference proteome</keyword>
<accession>A0A4Z2FE96</accession>
<keyword evidence="1" id="KW-0547">Nucleotide-binding</keyword>
<dbReference type="Gene3D" id="1.20.930.20">
    <property type="entry name" value="Adaptor protein Cbl, N-terminal domain"/>
    <property type="match status" value="1"/>
</dbReference>
<dbReference type="OrthoDB" id="4062651at2759"/>
<dbReference type="Proteomes" id="UP000314294">
    <property type="component" value="Unassembled WGS sequence"/>
</dbReference>
<dbReference type="Pfam" id="PF07714">
    <property type="entry name" value="PK_Tyr_Ser-Thr"/>
    <property type="match status" value="1"/>
</dbReference>
<organism evidence="4 5">
    <name type="scientific">Liparis tanakae</name>
    <name type="common">Tanaka's snailfish</name>
    <dbReference type="NCBI Taxonomy" id="230148"/>
    <lineage>
        <taxon>Eukaryota</taxon>
        <taxon>Metazoa</taxon>
        <taxon>Chordata</taxon>
        <taxon>Craniata</taxon>
        <taxon>Vertebrata</taxon>
        <taxon>Euteleostomi</taxon>
        <taxon>Actinopterygii</taxon>
        <taxon>Neopterygii</taxon>
        <taxon>Teleostei</taxon>
        <taxon>Neoteleostei</taxon>
        <taxon>Acanthomorphata</taxon>
        <taxon>Eupercaria</taxon>
        <taxon>Perciformes</taxon>
        <taxon>Cottioidei</taxon>
        <taxon>Cottales</taxon>
        <taxon>Liparidae</taxon>
        <taxon>Liparis</taxon>
    </lineage>
</organism>
<dbReference type="PROSITE" id="PS50011">
    <property type="entry name" value="PROTEIN_KINASE_DOM"/>
    <property type="match status" value="1"/>
</dbReference>
<dbReference type="GO" id="GO:0005524">
    <property type="term" value="F:ATP binding"/>
    <property type="evidence" value="ECO:0007669"/>
    <property type="project" value="UniProtKB-KW"/>
</dbReference>
<keyword evidence="4" id="KW-0808">Transferase</keyword>
<gene>
    <name evidence="4" type="primary">MLKL</name>
    <name evidence="4" type="ORF">EYF80_051088</name>
</gene>
<evidence type="ECO:0000313" key="5">
    <source>
        <dbReference type="Proteomes" id="UP000314294"/>
    </source>
</evidence>
<evidence type="ECO:0000256" key="2">
    <source>
        <dbReference type="ARBA" id="ARBA00022840"/>
    </source>
</evidence>
<keyword evidence="4" id="KW-0418">Kinase</keyword>
<protein>
    <submittedName>
        <fullName evidence="4">Mixed lineage kinase domain-like protein</fullName>
    </submittedName>
</protein>
<dbReference type="InterPro" id="IPR036537">
    <property type="entry name" value="Adaptor_Cbl_N_dom_sf"/>
</dbReference>
<dbReference type="GO" id="GO:0007166">
    <property type="term" value="P:cell surface receptor signaling pathway"/>
    <property type="evidence" value="ECO:0007669"/>
    <property type="project" value="InterPro"/>
</dbReference>
<dbReference type="InterPro" id="IPR051681">
    <property type="entry name" value="Ser/Thr_Kinases-Pseudokinases"/>
</dbReference>
<dbReference type="InterPro" id="IPR054000">
    <property type="entry name" value="MLKL_N"/>
</dbReference>
<evidence type="ECO:0000256" key="1">
    <source>
        <dbReference type="ARBA" id="ARBA00022741"/>
    </source>
</evidence>
<name>A0A4Z2FE96_9TELE</name>
<proteinExistence type="predicted"/>
<sequence>MDFIEPILGIASEIYSLVEKVKANKKRSQRVCRRVKALDELVRSIEKREAGQTAAEVETALRELSFTLKSAKALIEKYTPASWVKRFLKAGDHEDEFNSLNERLNDAFQVLSGSLQLEQGSMLRQVFRMASREKEDEVDRKEDDAELQTLLLHYMKDQQEKTDAMQKEMEYIKINVEKVVALLNKPSIINEDIRMIKPQELNYEYPKMPFMRTLTSEVYKGEYRHFPVAIKRYTDTIDTSLSELRKVFRKDVETMQRFESPNILRMFGICVQDEDGPSPQFLIIMEYCEKGSLRQVLDSEGLGLSWTTRACMCRDAARGLYRLHHTEEKSKVHGCINSNKFLVANGNTLKLAGFELAKTETSLRKMTKNNVPFTRSLSYSSPEMLHDINHLYSTACEIYSLGIVLWEVATSRKPFDGWSNKDIFENVCKEKFREELPHDCPKGLADLIDVCRAYDRFQRPSAGVLVDQLQSVVAELENS</sequence>
<dbReference type="PANTHER" id="PTHR44329">
    <property type="entry name" value="SERINE/THREONINE-PROTEIN KINASE TNNI3K-RELATED"/>
    <property type="match status" value="1"/>
</dbReference>
<evidence type="ECO:0000259" key="3">
    <source>
        <dbReference type="PROSITE" id="PS50011"/>
    </source>
</evidence>
<evidence type="ECO:0000313" key="4">
    <source>
        <dbReference type="EMBL" id="TNN38732.1"/>
    </source>
</evidence>
<dbReference type="InterPro" id="IPR059179">
    <property type="entry name" value="MLKL-like_MCAfunc"/>
</dbReference>
<comment type="caution">
    <text evidence="4">The sequence shown here is derived from an EMBL/GenBank/DDBJ whole genome shotgun (WGS) entry which is preliminary data.</text>
</comment>
<dbReference type="GO" id="GO:0097527">
    <property type="term" value="P:necroptotic signaling pathway"/>
    <property type="evidence" value="ECO:0007669"/>
    <property type="project" value="TreeGrafter"/>
</dbReference>
<dbReference type="Gene3D" id="3.30.200.20">
    <property type="entry name" value="Phosphorylase Kinase, domain 1"/>
    <property type="match status" value="1"/>
</dbReference>
<keyword evidence="2" id="KW-0067">ATP-binding</keyword>